<proteinExistence type="predicted"/>
<feature type="domain" description="Integrase catalytic" evidence="1">
    <location>
        <begin position="2"/>
        <end position="50"/>
    </location>
</feature>
<organism evidence="2 3">
    <name type="scientific">Candidatus Paracaedimonas acanthamoebae</name>
    <dbReference type="NCBI Taxonomy" id="244581"/>
    <lineage>
        <taxon>Bacteria</taxon>
        <taxon>Pseudomonadati</taxon>
        <taxon>Pseudomonadota</taxon>
        <taxon>Alphaproteobacteria</taxon>
        <taxon>Holosporales</taxon>
        <taxon>Caedimonadaceae</taxon>
        <taxon>Candidatus Paracaedimonas</taxon>
    </lineage>
</organism>
<dbReference type="Pfam" id="PF13683">
    <property type="entry name" value="rve_3"/>
    <property type="match status" value="1"/>
</dbReference>
<dbReference type="InterPro" id="IPR001584">
    <property type="entry name" value="Integrase_cat-core"/>
</dbReference>
<evidence type="ECO:0000313" key="3">
    <source>
        <dbReference type="Proteomes" id="UP000664414"/>
    </source>
</evidence>
<evidence type="ECO:0000313" key="2">
    <source>
        <dbReference type="EMBL" id="MBN9413689.1"/>
    </source>
</evidence>
<gene>
    <name evidence="2" type="ORF">J0H12_07215</name>
</gene>
<name>A0A8J7PXV2_9PROT</name>
<dbReference type="Proteomes" id="UP000664414">
    <property type="component" value="Unassembled WGS sequence"/>
</dbReference>
<dbReference type="GO" id="GO:0015074">
    <property type="term" value="P:DNA integration"/>
    <property type="evidence" value="ECO:0007669"/>
    <property type="project" value="InterPro"/>
</dbReference>
<comment type="caution">
    <text evidence="2">The sequence shown here is derived from an EMBL/GenBank/DDBJ whole genome shotgun (WGS) entry which is preliminary data.</text>
</comment>
<dbReference type="EMBL" id="JAFKGL010000033">
    <property type="protein sequence ID" value="MBN9413689.1"/>
    <property type="molecule type" value="Genomic_DNA"/>
</dbReference>
<accession>A0A8J7PXV2</accession>
<dbReference type="AlphaFoldDB" id="A0A8J7PXV2"/>
<protein>
    <submittedName>
        <fullName evidence="2">Transposase</fullName>
    </submittedName>
</protein>
<dbReference type="InterPro" id="IPR012337">
    <property type="entry name" value="RNaseH-like_sf"/>
</dbReference>
<reference evidence="2" key="1">
    <citation type="submission" date="2021-02" db="EMBL/GenBank/DDBJ databases">
        <title>Thiocyanate and organic carbon inputs drive convergent selection for specific autotrophic Afipia and Thiobacillus strains within complex microbiomes.</title>
        <authorList>
            <person name="Huddy R.J."/>
            <person name="Sachdeva R."/>
            <person name="Kadzinga F."/>
            <person name="Kantor R.S."/>
            <person name="Harrison S.T.L."/>
            <person name="Banfield J.F."/>
        </authorList>
    </citation>
    <scope>NUCLEOTIDE SEQUENCE</scope>
    <source>
        <strain evidence="2">SCN18_10_11_15_R4_P_38_20</strain>
    </source>
</reference>
<dbReference type="SUPFAM" id="SSF53098">
    <property type="entry name" value="Ribonuclease H-like"/>
    <property type="match status" value="1"/>
</dbReference>
<sequence>MAEAFVKTSKRDYAYIADLRSAQRVLEQLPEWFEDYNNNASHKGLKMLSPREFLRSSMEDLKQVRYN</sequence>
<evidence type="ECO:0000259" key="1">
    <source>
        <dbReference type="Pfam" id="PF13683"/>
    </source>
</evidence>